<organism evidence="2">
    <name type="scientific">Sipha flava</name>
    <name type="common">yellow sugarcane aphid</name>
    <dbReference type="NCBI Taxonomy" id="143950"/>
    <lineage>
        <taxon>Eukaryota</taxon>
        <taxon>Metazoa</taxon>
        <taxon>Ecdysozoa</taxon>
        <taxon>Arthropoda</taxon>
        <taxon>Hexapoda</taxon>
        <taxon>Insecta</taxon>
        <taxon>Pterygota</taxon>
        <taxon>Neoptera</taxon>
        <taxon>Paraneoptera</taxon>
        <taxon>Hemiptera</taxon>
        <taxon>Sternorrhyncha</taxon>
        <taxon>Aphidomorpha</taxon>
        <taxon>Aphidoidea</taxon>
        <taxon>Aphididae</taxon>
        <taxon>Sipha</taxon>
    </lineage>
</organism>
<feature type="region of interest" description="Disordered" evidence="1">
    <location>
        <begin position="1"/>
        <end position="27"/>
    </location>
</feature>
<dbReference type="AlphaFoldDB" id="A0A2S2R7J4"/>
<accession>A0A2S2R7J4</accession>
<evidence type="ECO:0000256" key="1">
    <source>
        <dbReference type="SAM" id="MobiDB-lite"/>
    </source>
</evidence>
<reference evidence="2" key="1">
    <citation type="submission" date="2018-04" db="EMBL/GenBank/DDBJ databases">
        <title>Transcriptome assembly of Sipha flava.</title>
        <authorList>
            <person name="Scully E.D."/>
            <person name="Geib S.M."/>
            <person name="Palmer N.A."/>
            <person name="Koch K."/>
            <person name="Bradshaw J."/>
            <person name="Heng-Moss T."/>
            <person name="Sarath G."/>
        </authorList>
    </citation>
    <scope>NUCLEOTIDE SEQUENCE</scope>
</reference>
<proteinExistence type="predicted"/>
<dbReference type="EMBL" id="GGMS01016772">
    <property type="protein sequence ID" value="MBY85975.1"/>
    <property type="molecule type" value="Transcribed_RNA"/>
</dbReference>
<name>A0A2S2R7J4_9HEMI</name>
<evidence type="ECO:0000313" key="2">
    <source>
        <dbReference type="EMBL" id="MBY85975.1"/>
    </source>
</evidence>
<protein>
    <submittedName>
        <fullName evidence="2">Uncharacterized protein</fullName>
    </submittedName>
</protein>
<gene>
    <name evidence="2" type="ORF">g.87650</name>
</gene>
<sequence>MPSLSRPSSDAMHRMSNATRAPAEKVSRADYIARGGGNTKNTREQYFSLFIFVFRIKRLDRRCDYISPNSQTERHQFASKTRRLQHTNDKQYIYIYISYNYIIIVTTVQ</sequence>